<feature type="transmembrane region" description="Helical" evidence="8">
    <location>
        <begin position="262"/>
        <end position="287"/>
    </location>
</feature>
<keyword evidence="3" id="KW-0813">Transport</keyword>
<dbReference type="PANTHER" id="PTHR21716:SF53">
    <property type="entry name" value="PERMEASE PERM-RELATED"/>
    <property type="match status" value="1"/>
</dbReference>
<feature type="transmembrane region" description="Helical" evidence="8">
    <location>
        <begin position="154"/>
        <end position="176"/>
    </location>
</feature>
<feature type="transmembrane region" description="Helical" evidence="8">
    <location>
        <begin position="235"/>
        <end position="255"/>
    </location>
</feature>
<feature type="transmembrane region" description="Helical" evidence="8">
    <location>
        <begin position="209"/>
        <end position="229"/>
    </location>
</feature>
<dbReference type="InterPro" id="IPR002549">
    <property type="entry name" value="AI-2E-like"/>
</dbReference>
<keyword evidence="4" id="KW-1003">Cell membrane</keyword>
<dbReference type="AlphaFoldDB" id="A0A4R2BHA3"/>
<evidence type="ECO:0000256" key="3">
    <source>
        <dbReference type="ARBA" id="ARBA00022448"/>
    </source>
</evidence>
<evidence type="ECO:0000256" key="2">
    <source>
        <dbReference type="ARBA" id="ARBA00009773"/>
    </source>
</evidence>
<feature type="transmembrane region" description="Helical" evidence="8">
    <location>
        <begin position="307"/>
        <end position="340"/>
    </location>
</feature>
<feature type="transmembrane region" description="Helical" evidence="8">
    <location>
        <begin position="7"/>
        <end position="27"/>
    </location>
</feature>
<dbReference type="GO" id="GO:0005886">
    <property type="term" value="C:plasma membrane"/>
    <property type="evidence" value="ECO:0007669"/>
    <property type="project" value="UniProtKB-SubCell"/>
</dbReference>
<feature type="transmembrane region" description="Helical" evidence="8">
    <location>
        <begin position="66"/>
        <end position="89"/>
    </location>
</feature>
<evidence type="ECO:0000256" key="5">
    <source>
        <dbReference type="ARBA" id="ARBA00022692"/>
    </source>
</evidence>
<evidence type="ECO:0000256" key="6">
    <source>
        <dbReference type="ARBA" id="ARBA00022989"/>
    </source>
</evidence>
<protein>
    <submittedName>
        <fullName evidence="9">Putative PurR-regulated permease PerM</fullName>
    </submittedName>
</protein>
<sequence length="359" mass="40746">MWIHKSFFKYATAAILVLLIIFLFGKIDYLSSLLLDFITVIFFPVLISGLFYYILRTPVRWLAHYLPKPVSILIVFALVAGLFSAFSYYGGSMLKEQLSGLSDEFPNKVEEMTEESKKAIEEQKFGVNMTGMEDRIFSYLRSFTENLTKNIGRLVSTLTSIATVLIVVPFLLFYFLKDDDKLRPYIIKLIPEEHEDEGNKILKDIDKTLFTYVTGQFIIAIADGTLMYIGYKIIGLEFALILAVFAMFMTIVPFFGPMIGILPALFIALMASPIQALKVLAVLVIVQQLEGNLITPFVMGKRLNLHPITVILLLLAAGSLYGFIGILIAIPLYSVLKIIVKDIRKFYRLRRKKKFIEAN</sequence>
<evidence type="ECO:0000256" key="1">
    <source>
        <dbReference type="ARBA" id="ARBA00004651"/>
    </source>
</evidence>
<evidence type="ECO:0000313" key="10">
    <source>
        <dbReference type="Proteomes" id="UP000295689"/>
    </source>
</evidence>
<name>A0A4R2BHA3_9BACI</name>
<dbReference type="GO" id="GO:0055085">
    <property type="term" value="P:transmembrane transport"/>
    <property type="evidence" value="ECO:0007669"/>
    <property type="project" value="TreeGrafter"/>
</dbReference>
<comment type="subcellular location">
    <subcellularLocation>
        <location evidence="1">Cell membrane</location>
        <topology evidence="1">Multi-pass membrane protein</topology>
    </subcellularLocation>
</comment>
<accession>A0A4R2BHA3</accession>
<dbReference type="PANTHER" id="PTHR21716">
    <property type="entry name" value="TRANSMEMBRANE PROTEIN"/>
    <property type="match status" value="1"/>
</dbReference>
<organism evidence="9 10">
    <name type="scientific">Mesobacillus foraminis</name>
    <dbReference type="NCBI Taxonomy" id="279826"/>
    <lineage>
        <taxon>Bacteria</taxon>
        <taxon>Bacillati</taxon>
        <taxon>Bacillota</taxon>
        <taxon>Bacilli</taxon>
        <taxon>Bacillales</taxon>
        <taxon>Bacillaceae</taxon>
        <taxon>Mesobacillus</taxon>
    </lineage>
</organism>
<evidence type="ECO:0000256" key="7">
    <source>
        <dbReference type="ARBA" id="ARBA00023136"/>
    </source>
</evidence>
<reference evidence="9 10" key="1">
    <citation type="journal article" date="2015" name="Stand. Genomic Sci.">
        <title>Genomic Encyclopedia of Bacterial and Archaeal Type Strains, Phase III: the genomes of soil and plant-associated and newly described type strains.</title>
        <authorList>
            <person name="Whitman W.B."/>
            <person name="Woyke T."/>
            <person name="Klenk H.P."/>
            <person name="Zhou Y."/>
            <person name="Lilburn T.G."/>
            <person name="Beck B.J."/>
            <person name="De Vos P."/>
            <person name="Vandamme P."/>
            <person name="Eisen J.A."/>
            <person name="Garrity G."/>
            <person name="Hugenholtz P."/>
            <person name="Kyrpides N.C."/>
        </authorList>
    </citation>
    <scope>NUCLEOTIDE SEQUENCE [LARGE SCALE GENOMIC DNA]</scope>
    <source>
        <strain evidence="9 10">CV53</strain>
    </source>
</reference>
<dbReference type="EMBL" id="SLVV01000004">
    <property type="protein sequence ID" value="TCN25935.1"/>
    <property type="molecule type" value="Genomic_DNA"/>
</dbReference>
<comment type="similarity">
    <text evidence="2">Belongs to the autoinducer-2 exporter (AI-2E) (TC 2.A.86) family.</text>
</comment>
<dbReference type="Pfam" id="PF01594">
    <property type="entry name" value="AI-2E_transport"/>
    <property type="match status" value="1"/>
</dbReference>
<keyword evidence="6 8" id="KW-1133">Transmembrane helix</keyword>
<evidence type="ECO:0000313" key="9">
    <source>
        <dbReference type="EMBL" id="TCN25935.1"/>
    </source>
</evidence>
<evidence type="ECO:0000256" key="4">
    <source>
        <dbReference type="ARBA" id="ARBA00022475"/>
    </source>
</evidence>
<evidence type="ECO:0000256" key="8">
    <source>
        <dbReference type="SAM" id="Phobius"/>
    </source>
</evidence>
<feature type="transmembrane region" description="Helical" evidence="8">
    <location>
        <begin position="33"/>
        <end position="54"/>
    </location>
</feature>
<keyword evidence="5 8" id="KW-0812">Transmembrane</keyword>
<keyword evidence="7 8" id="KW-0472">Membrane</keyword>
<keyword evidence="10" id="KW-1185">Reference proteome</keyword>
<dbReference type="RefSeq" id="WP_132003892.1">
    <property type="nucleotide sequence ID" value="NZ_JABUHM010000009.1"/>
</dbReference>
<dbReference type="Proteomes" id="UP000295689">
    <property type="component" value="Unassembled WGS sequence"/>
</dbReference>
<proteinExistence type="inferred from homology"/>
<gene>
    <name evidence="9" type="ORF">EV146_10442</name>
</gene>
<comment type="caution">
    <text evidence="9">The sequence shown here is derived from an EMBL/GenBank/DDBJ whole genome shotgun (WGS) entry which is preliminary data.</text>
</comment>